<dbReference type="InterPro" id="IPR022496">
    <property type="entry name" value="T6A_TsaB"/>
</dbReference>
<sequence length="170" mass="18474">MRILAIDTSSQVASAAIIEEDKLLGEMTINHPRTHSQKLMPIIQTLCESLELKISDMDMIAVAGGPGSFTGVRIGLSAAKALAHPFNLPVVMISSLRGLAYNLPGFDGIVCPVLDARRGEVYTAAFRWQGESLITVIEDQPLPLETLLDKFKDGHAQRIVFLGDAAEKFK</sequence>
<protein>
    <submittedName>
        <fullName evidence="2">tRNA threonylcarbamoyl adenosine modification protein TsaB like protein</fullName>
    </submittedName>
</protein>
<dbReference type="InterPro" id="IPR043129">
    <property type="entry name" value="ATPase_NBD"/>
</dbReference>
<dbReference type="InterPro" id="IPR000905">
    <property type="entry name" value="Gcp-like_dom"/>
</dbReference>
<reference evidence="2" key="1">
    <citation type="submission" date="2022-03" db="EMBL/GenBank/DDBJ databases">
        <title>Draft genome sequence of Aduncisulcus paluster, a free-living microaerophilic Fornicata.</title>
        <authorList>
            <person name="Yuyama I."/>
            <person name="Kume K."/>
            <person name="Tamura T."/>
            <person name="Inagaki Y."/>
            <person name="Hashimoto T."/>
        </authorList>
    </citation>
    <scope>NUCLEOTIDE SEQUENCE</scope>
    <source>
        <strain evidence="2">NY0171</strain>
    </source>
</reference>
<evidence type="ECO:0000259" key="1">
    <source>
        <dbReference type="Pfam" id="PF00814"/>
    </source>
</evidence>
<dbReference type="SUPFAM" id="SSF53067">
    <property type="entry name" value="Actin-like ATPase domain"/>
    <property type="match status" value="2"/>
</dbReference>
<accession>A0ABQ5KPY4</accession>
<dbReference type="Gene3D" id="3.30.420.40">
    <property type="match status" value="2"/>
</dbReference>
<organism evidence="2 3">
    <name type="scientific">Aduncisulcus paluster</name>
    <dbReference type="NCBI Taxonomy" id="2918883"/>
    <lineage>
        <taxon>Eukaryota</taxon>
        <taxon>Metamonada</taxon>
        <taxon>Carpediemonas-like organisms</taxon>
        <taxon>Aduncisulcus</taxon>
    </lineage>
</organism>
<dbReference type="PANTHER" id="PTHR11735">
    <property type="entry name" value="TRNA N6-ADENOSINE THREONYLCARBAMOYLTRANSFERASE"/>
    <property type="match status" value="1"/>
</dbReference>
<dbReference type="EMBL" id="BQXS01010664">
    <property type="protein sequence ID" value="GKT34041.1"/>
    <property type="molecule type" value="Genomic_DNA"/>
</dbReference>
<comment type="caution">
    <text evidence="2">The sequence shown here is derived from an EMBL/GenBank/DDBJ whole genome shotgun (WGS) entry which is preliminary data.</text>
</comment>
<dbReference type="Pfam" id="PF00814">
    <property type="entry name" value="TsaD"/>
    <property type="match status" value="1"/>
</dbReference>
<gene>
    <name evidence="2" type="ORF">ADUPG1_007591</name>
</gene>
<evidence type="ECO:0000313" key="2">
    <source>
        <dbReference type="EMBL" id="GKT34041.1"/>
    </source>
</evidence>
<dbReference type="Proteomes" id="UP001057375">
    <property type="component" value="Unassembled WGS sequence"/>
</dbReference>
<evidence type="ECO:0000313" key="3">
    <source>
        <dbReference type="Proteomes" id="UP001057375"/>
    </source>
</evidence>
<dbReference type="CDD" id="cd24032">
    <property type="entry name" value="ASKHA_NBD_TsaB"/>
    <property type="match status" value="1"/>
</dbReference>
<feature type="domain" description="Gcp-like" evidence="1">
    <location>
        <begin position="33"/>
        <end position="148"/>
    </location>
</feature>
<name>A0ABQ5KPY4_9EUKA</name>
<dbReference type="PANTHER" id="PTHR11735:SF11">
    <property type="entry name" value="TRNA THREONYLCARBAMOYLADENOSINE BIOSYNTHESIS PROTEIN TSAB"/>
    <property type="match status" value="1"/>
</dbReference>
<keyword evidence="3" id="KW-1185">Reference proteome</keyword>
<dbReference type="NCBIfam" id="TIGR03725">
    <property type="entry name" value="T6A_YeaZ"/>
    <property type="match status" value="1"/>
</dbReference>
<feature type="non-terminal residue" evidence="2">
    <location>
        <position position="170"/>
    </location>
</feature>
<proteinExistence type="predicted"/>